<dbReference type="Gene3D" id="3.40.50.2000">
    <property type="entry name" value="Glycogen Phosphorylase B"/>
    <property type="match status" value="2"/>
</dbReference>
<evidence type="ECO:0000256" key="2">
    <source>
        <dbReference type="ARBA" id="ARBA00022679"/>
    </source>
</evidence>
<evidence type="ECO:0000256" key="1">
    <source>
        <dbReference type="ARBA" id="ARBA00022676"/>
    </source>
</evidence>
<dbReference type="GO" id="GO:1901137">
    <property type="term" value="P:carbohydrate derivative biosynthetic process"/>
    <property type="evidence" value="ECO:0007669"/>
    <property type="project" value="UniProtKB-ARBA"/>
</dbReference>
<dbReference type="OrthoDB" id="9808602at2"/>
<dbReference type="AlphaFoldDB" id="A0A3N2CYB7"/>
<dbReference type="Pfam" id="PF13579">
    <property type="entry name" value="Glyco_trans_4_4"/>
    <property type="match status" value="1"/>
</dbReference>
<feature type="domain" description="Glycosyltransferase subfamily 4-like N-terminal" evidence="3">
    <location>
        <begin position="25"/>
        <end position="211"/>
    </location>
</feature>
<dbReference type="CDD" id="cd03794">
    <property type="entry name" value="GT4_WbuB-like"/>
    <property type="match status" value="1"/>
</dbReference>
<dbReference type="InterPro" id="IPR028098">
    <property type="entry name" value="Glyco_trans_4-like_N"/>
</dbReference>
<sequence>MDGLCPGEFAMRIGMVTQWYEPEPGAAAHPTAIARALASRGHDVRVLTGFPSYPNGRVYPGYRMTWRQREARDGLQLMRVPDVPSHDDSAWRRAASLTSFALSATAHVRWLRDADVCLTYLTPATVGLASLRLHRAAGVPFVLYVQDLWPESVTASGFIGDPRVAHAAERVIARGLAALYRRAHGVAAISPSMAATLQARGAPRVRCVPNWIDEHIFAPALPPSRPELDPARTWMMYAGGIGDVQGLDTVIRAVARAAVSRPTVALALVGDGVAVPRLRALAASLGVEDRVVFMGPRPMSQMPTLMAQAASQVVSLKNLPLFSGTIPSKVQASFACERLVVCAVAGDAATVVRDAGGLTVPPEDVSSLAQAFVEVASMSAARRDELGRQARRYYLEHLGAGSGAAALEGMLEDAVNGRGEGGRRG</sequence>
<keyword evidence="1" id="KW-0328">Glycosyltransferase</keyword>
<evidence type="ECO:0000313" key="5">
    <source>
        <dbReference type="Proteomes" id="UP000281738"/>
    </source>
</evidence>
<keyword evidence="5" id="KW-1185">Reference proteome</keyword>
<proteinExistence type="predicted"/>
<evidence type="ECO:0000259" key="3">
    <source>
        <dbReference type="Pfam" id="PF13579"/>
    </source>
</evidence>
<dbReference type="PANTHER" id="PTHR45947:SF3">
    <property type="entry name" value="SULFOQUINOVOSYL TRANSFERASE SQD2"/>
    <property type="match status" value="1"/>
</dbReference>
<name>A0A3N2CYB7_9ACTN</name>
<reference evidence="4 5" key="1">
    <citation type="submission" date="2018-11" db="EMBL/GenBank/DDBJ databases">
        <title>Sequencing the genomes of 1000 actinobacteria strains.</title>
        <authorList>
            <person name="Klenk H.-P."/>
        </authorList>
    </citation>
    <scope>NUCLEOTIDE SEQUENCE [LARGE SCALE GENOMIC DNA]</scope>
    <source>
        <strain evidence="4 5">DSM 12652</strain>
    </source>
</reference>
<dbReference type="EMBL" id="RKHO01000001">
    <property type="protein sequence ID" value="ROR92540.1"/>
    <property type="molecule type" value="Genomic_DNA"/>
</dbReference>
<dbReference type="SUPFAM" id="SSF53756">
    <property type="entry name" value="UDP-Glycosyltransferase/glycogen phosphorylase"/>
    <property type="match status" value="1"/>
</dbReference>
<dbReference type="Proteomes" id="UP000281738">
    <property type="component" value="Unassembled WGS sequence"/>
</dbReference>
<protein>
    <submittedName>
        <fullName evidence="4">Glycosyltransferase involved in cell wall biosynthesis</fullName>
    </submittedName>
</protein>
<organism evidence="4 5">
    <name type="scientific">Nocardioides aurantiacus</name>
    <dbReference type="NCBI Taxonomy" id="86796"/>
    <lineage>
        <taxon>Bacteria</taxon>
        <taxon>Bacillati</taxon>
        <taxon>Actinomycetota</taxon>
        <taxon>Actinomycetes</taxon>
        <taxon>Propionibacteriales</taxon>
        <taxon>Nocardioidaceae</taxon>
        <taxon>Nocardioides</taxon>
    </lineage>
</organism>
<dbReference type="Pfam" id="PF13692">
    <property type="entry name" value="Glyco_trans_1_4"/>
    <property type="match status" value="1"/>
</dbReference>
<keyword evidence="2 4" id="KW-0808">Transferase</keyword>
<comment type="caution">
    <text evidence="4">The sequence shown here is derived from an EMBL/GenBank/DDBJ whole genome shotgun (WGS) entry which is preliminary data.</text>
</comment>
<dbReference type="GO" id="GO:0016758">
    <property type="term" value="F:hexosyltransferase activity"/>
    <property type="evidence" value="ECO:0007669"/>
    <property type="project" value="TreeGrafter"/>
</dbReference>
<dbReference type="InterPro" id="IPR050194">
    <property type="entry name" value="Glycosyltransferase_grp1"/>
</dbReference>
<accession>A0A3N2CYB7</accession>
<dbReference type="PANTHER" id="PTHR45947">
    <property type="entry name" value="SULFOQUINOVOSYL TRANSFERASE SQD2"/>
    <property type="match status" value="1"/>
</dbReference>
<gene>
    <name evidence="4" type="ORF">EDD33_3431</name>
</gene>
<evidence type="ECO:0000313" key="4">
    <source>
        <dbReference type="EMBL" id="ROR92540.1"/>
    </source>
</evidence>